<organism evidence="1 2">
    <name type="scientific">Candidatus Giovannonibacteria bacterium RIFCSPLOWO2_01_FULL_46_13</name>
    <dbReference type="NCBI Taxonomy" id="1798352"/>
    <lineage>
        <taxon>Bacteria</taxon>
        <taxon>Candidatus Giovannoniibacteriota</taxon>
    </lineage>
</organism>
<name>A0A1F5X314_9BACT</name>
<dbReference type="EMBL" id="MFIE01000027">
    <property type="protein sequence ID" value="OGF82223.1"/>
    <property type="molecule type" value="Genomic_DNA"/>
</dbReference>
<dbReference type="AlphaFoldDB" id="A0A1F5X314"/>
<dbReference type="PANTHER" id="PTHR43861">
    <property type="entry name" value="TRANS-ACONITATE 2-METHYLTRANSFERASE-RELATED"/>
    <property type="match status" value="1"/>
</dbReference>
<dbReference type="InterPro" id="IPR029063">
    <property type="entry name" value="SAM-dependent_MTases_sf"/>
</dbReference>
<protein>
    <submittedName>
        <fullName evidence="1">Uncharacterized protein</fullName>
    </submittedName>
</protein>
<sequence>MQNNSNLFGFRLIKFLELGDWKALEFDGAISLQENVSCPGDGNKLRTVVTLVSGDGGQKIRLGVCESCGYFGYMDRPTREWIENFYTSVWREGEEAPADILSKDKKRKKEMMAFLKKFPIDKSRPVLEIGSGYGGAIAQLKKLGFKNIFGLENSKHRAEAVRKAHGVTVFENPFEKEVQEGETKKYAPFGLIVSHHVLEHTYEPLRIIELAASIQNSGDFLALSVPNSSEEFSMGQIFFLPHLHSFTPQALEKILNKAGYSLVDNSFTTEGNISFLAQKNALPSPRYTSRDYFKEKIEKFNNSLGLGVRYNSSPRELWWDRKAEVAGQGKSQVRRAIKYVKAIGLRRSLFKKRMVQRAVVADLEKRFTNPEDSPIEIQFEGNIKLTYK</sequence>
<dbReference type="SUPFAM" id="SSF53335">
    <property type="entry name" value="S-adenosyl-L-methionine-dependent methyltransferases"/>
    <property type="match status" value="1"/>
</dbReference>
<reference evidence="1 2" key="1">
    <citation type="journal article" date="2016" name="Nat. Commun.">
        <title>Thousands of microbial genomes shed light on interconnected biogeochemical processes in an aquifer system.</title>
        <authorList>
            <person name="Anantharaman K."/>
            <person name="Brown C.T."/>
            <person name="Hug L.A."/>
            <person name="Sharon I."/>
            <person name="Castelle C.J."/>
            <person name="Probst A.J."/>
            <person name="Thomas B.C."/>
            <person name="Singh A."/>
            <person name="Wilkins M.J."/>
            <person name="Karaoz U."/>
            <person name="Brodie E.L."/>
            <person name="Williams K.H."/>
            <person name="Hubbard S.S."/>
            <person name="Banfield J.F."/>
        </authorList>
    </citation>
    <scope>NUCLEOTIDE SEQUENCE [LARGE SCALE GENOMIC DNA]</scope>
</reference>
<dbReference type="Proteomes" id="UP000178684">
    <property type="component" value="Unassembled WGS sequence"/>
</dbReference>
<dbReference type="Gene3D" id="3.40.50.150">
    <property type="entry name" value="Vaccinia Virus protein VP39"/>
    <property type="match status" value="1"/>
</dbReference>
<evidence type="ECO:0000313" key="2">
    <source>
        <dbReference type="Proteomes" id="UP000178684"/>
    </source>
</evidence>
<dbReference type="Pfam" id="PF13489">
    <property type="entry name" value="Methyltransf_23"/>
    <property type="match status" value="1"/>
</dbReference>
<dbReference type="CDD" id="cd02440">
    <property type="entry name" value="AdoMet_MTases"/>
    <property type="match status" value="1"/>
</dbReference>
<accession>A0A1F5X314</accession>
<gene>
    <name evidence="1" type="ORF">A3B18_02800</name>
</gene>
<proteinExistence type="predicted"/>
<comment type="caution">
    <text evidence="1">The sequence shown here is derived from an EMBL/GenBank/DDBJ whole genome shotgun (WGS) entry which is preliminary data.</text>
</comment>
<evidence type="ECO:0000313" key="1">
    <source>
        <dbReference type="EMBL" id="OGF82223.1"/>
    </source>
</evidence>